<dbReference type="EMBL" id="GL832959">
    <property type="protein sequence ID" value="EGD81451.1"/>
    <property type="molecule type" value="Genomic_DNA"/>
</dbReference>
<evidence type="ECO:0000256" key="1">
    <source>
        <dbReference type="SAM" id="Phobius"/>
    </source>
</evidence>
<keyword evidence="1" id="KW-0812">Transmembrane</keyword>
<keyword evidence="1" id="KW-0472">Membrane</keyword>
<reference evidence="2" key="1">
    <citation type="submission" date="2009-08" db="EMBL/GenBank/DDBJ databases">
        <title>Annotation of Salpingoeca rosetta.</title>
        <authorList>
            <consortium name="The Broad Institute Genome Sequencing Platform"/>
            <person name="Russ C."/>
            <person name="Cuomo C."/>
            <person name="Burger G."/>
            <person name="Gray M.W."/>
            <person name="Holland P.W.H."/>
            <person name="King N."/>
            <person name="Lang F.B.F."/>
            <person name="Roger A.J."/>
            <person name="Ruiz-Trillo I."/>
            <person name="Young S.K."/>
            <person name="Zeng Q."/>
            <person name="Gargeya S."/>
            <person name="Alvarado L."/>
            <person name="Berlin A."/>
            <person name="Chapman S.B."/>
            <person name="Chen Z."/>
            <person name="Freedman E."/>
            <person name="Gellesch M."/>
            <person name="Goldberg J."/>
            <person name="Griggs A."/>
            <person name="Gujja S."/>
            <person name="Heilman E."/>
            <person name="Heiman D."/>
            <person name="Howarth C."/>
            <person name="Mehta T."/>
            <person name="Neiman D."/>
            <person name="Pearson M."/>
            <person name="Roberts A."/>
            <person name="Saif S."/>
            <person name="Shea T."/>
            <person name="Shenoy N."/>
            <person name="Sisk P."/>
            <person name="Stolte C."/>
            <person name="Sykes S."/>
            <person name="White J."/>
            <person name="Yandava C."/>
            <person name="Haas B."/>
            <person name="Nusbaum C."/>
            <person name="Birren B."/>
        </authorList>
    </citation>
    <scope>NUCLEOTIDE SEQUENCE</scope>
    <source>
        <strain evidence="2">ATCC 50818</strain>
    </source>
</reference>
<feature type="transmembrane region" description="Helical" evidence="1">
    <location>
        <begin position="44"/>
        <end position="64"/>
    </location>
</feature>
<dbReference type="KEGG" id="sre:PTSG_11846"/>
<keyword evidence="1" id="KW-1133">Transmembrane helix</keyword>
<gene>
    <name evidence="2" type="ORF">PTSG_11846</name>
</gene>
<dbReference type="InParanoid" id="F2U1E9"/>
<dbReference type="AlphaFoldDB" id="F2U1E9"/>
<feature type="transmembrane region" description="Helical" evidence="1">
    <location>
        <begin position="101"/>
        <end position="119"/>
    </location>
</feature>
<dbReference type="Proteomes" id="UP000007799">
    <property type="component" value="Unassembled WGS sequence"/>
</dbReference>
<name>F2U1E9_SALR5</name>
<accession>F2U1E9</accession>
<dbReference type="GeneID" id="16077248"/>
<evidence type="ECO:0000313" key="3">
    <source>
        <dbReference type="Proteomes" id="UP000007799"/>
    </source>
</evidence>
<keyword evidence="3" id="KW-1185">Reference proteome</keyword>
<sequence length="128" mass="13986">MCMSARSCALKVTASFHLGGSLWQLPQLLPACLAFSQLPPPSSFLFLFIFIFTVLSCPHSRTVFLSSSTQHALTCHHAPTRTHTHTHTHTHTRTRTRTRTPLLHCGLCAAPLALGMAAFRTSVGSFSV</sequence>
<dbReference type="RefSeq" id="XP_004996655.1">
    <property type="nucleotide sequence ID" value="XM_004996598.1"/>
</dbReference>
<organism evidence="2 3">
    <name type="scientific">Salpingoeca rosetta (strain ATCC 50818 / BSB-021)</name>
    <dbReference type="NCBI Taxonomy" id="946362"/>
    <lineage>
        <taxon>Eukaryota</taxon>
        <taxon>Choanoflagellata</taxon>
        <taxon>Craspedida</taxon>
        <taxon>Salpingoecidae</taxon>
        <taxon>Salpingoeca</taxon>
    </lineage>
</organism>
<protein>
    <submittedName>
        <fullName evidence="2">Uncharacterized protein</fullName>
    </submittedName>
</protein>
<evidence type="ECO:0000313" key="2">
    <source>
        <dbReference type="EMBL" id="EGD81451.1"/>
    </source>
</evidence>
<proteinExistence type="predicted"/>